<dbReference type="AlphaFoldDB" id="A0A210QA90"/>
<reference evidence="3 4" key="1">
    <citation type="journal article" date="2017" name="Nat. Ecol. Evol.">
        <title>Scallop genome provides insights into evolution of bilaterian karyotype and development.</title>
        <authorList>
            <person name="Wang S."/>
            <person name="Zhang J."/>
            <person name="Jiao W."/>
            <person name="Li J."/>
            <person name="Xun X."/>
            <person name="Sun Y."/>
            <person name="Guo X."/>
            <person name="Huan P."/>
            <person name="Dong B."/>
            <person name="Zhang L."/>
            <person name="Hu X."/>
            <person name="Sun X."/>
            <person name="Wang J."/>
            <person name="Zhao C."/>
            <person name="Wang Y."/>
            <person name="Wang D."/>
            <person name="Huang X."/>
            <person name="Wang R."/>
            <person name="Lv J."/>
            <person name="Li Y."/>
            <person name="Zhang Z."/>
            <person name="Liu B."/>
            <person name="Lu W."/>
            <person name="Hui Y."/>
            <person name="Liang J."/>
            <person name="Zhou Z."/>
            <person name="Hou R."/>
            <person name="Li X."/>
            <person name="Liu Y."/>
            <person name="Li H."/>
            <person name="Ning X."/>
            <person name="Lin Y."/>
            <person name="Zhao L."/>
            <person name="Xing Q."/>
            <person name="Dou J."/>
            <person name="Li Y."/>
            <person name="Mao J."/>
            <person name="Guo H."/>
            <person name="Dou H."/>
            <person name="Li T."/>
            <person name="Mu C."/>
            <person name="Jiang W."/>
            <person name="Fu Q."/>
            <person name="Fu X."/>
            <person name="Miao Y."/>
            <person name="Liu J."/>
            <person name="Yu Q."/>
            <person name="Li R."/>
            <person name="Liao H."/>
            <person name="Li X."/>
            <person name="Kong Y."/>
            <person name="Jiang Z."/>
            <person name="Chourrout D."/>
            <person name="Li R."/>
            <person name="Bao Z."/>
        </authorList>
    </citation>
    <scope>NUCLEOTIDE SEQUENCE [LARGE SCALE GENOMIC DNA]</scope>
    <source>
        <strain evidence="3 4">PY_sf001</strain>
    </source>
</reference>
<protein>
    <submittedName>
        <fullName evidence="3">Ankyrin repeat domain-containing protein 40</fullName>
    </submittedName>
</protein>
<dbReference type="PROSITE" id="PS50088">
    <property type="entry name" value="ANK_REPEAT"/>
    <property type="match status" value="1"/>
</dbReference>
<comment type="caution">
    <text evidence="3">The sequence shown here is derived from an EMBL/GenBank/DDBJ whole genome shotgun (WGS) entry which is preliminary data.</text>
</comment>
<dbReference type="Gene3D" id="1.25.40.20">
    <property type="entry name" value="Ankyrin repeat-containing domain"/>
    <property type="match status" value="1"/>
</dbReference>
<keyword evidence="1" id="KW-0040">ANK repeat</keyword>
<gene>
    <name evidence="3" type="ORF">KP79_PYT05949</name>
</gene>
<dbReference type="InterPro" id="IPR039195">
    <property type="entry name" value="ANKRD40"/>
</dbReference>
<dbReference type="SMART" id="SM00248">
    <property type="entry name" value="ANK"/>
    <property type="match status" value="1"/>
</dbReference>
<name>A0A210QA90_MIZYE</name>
<evidence type="ECO:0000256" key="2">
    <source>
        <dbReference type="SAM" id="MobiDB-lite"/>
    </source>
</evidence>
<dbReference type="InterPro" id="IPR036770">
    <property type="entry name" value="Ankyrin_rpt-contain_sf"/>
</dbReference>
<feature type="compositionally biased region" description="Low complexity" evidence="2">
    <location>
        <begin position="129"/>
        <end position="140"/>
    </location>
</feature>
<dbReference type="PANTHER" id="PTHR24192">
    <property type="entry name" value="ANKYRIN REPEAT DOMAIN 40"/>
    <property type="match status" value="1"/>
</dbReference>
<accession>A0A210QA90</accession>
<dbReference type="EMBL" id="NEDP02004422">
    <property type="protein sequence ID" value="OWF45647.1"/>
    <property type="molecule type" value="Genomic_DNA"/>
</dbReference>
<dbReference type="PROSITE" id="PS50297">
    <property type="entry name" value="ANK_REP_REGION"/>
    <property type="match status" value="1"/>
</dbReference>
<proteinExistence type="predicted"/>
<sequence length="260" mass="29084">MDASIEFEEKLRESACTGDIESIRKLLEIQNVNVNAQNRMNGWTALHWAAKRNQRTIVSYLLTKGANPNLPNKEGEYPANLSTDADVREMLGASDTTDVKQSKLPITPGYLANPPFPYTQPGYGGGGTSASPASTTTSESASRKLQPYILDENEIVLKIRLANSDERDFLEVELDRSSLCFESLLNLMCRELAVDRRSVNKVRKLPDTIVRKDKDVRRLRDFQELELVLTNRAISSSSRNYSGLQGTGLNNGVRNEQILY</sequence>
<keyword evidence="4" id="KW-1185">Reference proteome</keyword>
<evidence type="ECO:0000313" key="3">
    <source>
        <dbReference type="EMBL" id="OWF45647.1"/>
    </source>
</evidence>
<evidence type="ECO:0000313" key="4">
    <source>
        <dbReference type="Proteomes" id="UP000242188"/>
    </source>
</evidence>
<dbReference type="PANTHER" id="PTHR24192:SF3">
    <property type="entry name" value="ANKYRIN REPEAT DOMAIN 40"/>
    <property type="match status" value="1"/>
</dbReference>
<dbReference type="Pfam" id="PF12796">
    <property type="entry name" value="Ank_2"/>
    <property type="match status" value="1"/>
</dbReference>
<dbReference type="OrthoDB" id="194358at2759"/>
<evidence type="ECO:0000256" key="1">
    <source>
        <dbReference type="PROSITE-ProRule" id="PRU00023"/>
    </source>
</evidence>
<feature type="repeat" description="ANK" evidence="1">
    <location>
        <begin position="41"/>
        <end position="73"/>
    </location>
</feature>
<dbReference type="InterPro" id="IPR002110">
    <property type="entry name" value="Ankyrin_rpt"/>
</dbReference>
<dbReference type="Proteomes" id="UP000242188">
    <property type="component" value="Unassembled WGS sequence"/>
</dbReference>
<feature type="region of interest" description="Disordered" evidence="2">
    <location>
        <begin position="120"/>
        <end position="140"/>
    </location>
</feature>
<organism evidence="3 4">
    <name type="scientific">Mizuhopecten yessoensis</name>
    <name type="common">Japanese scallop</name>
    <name type="synonym">Patinopecten yessoensis</name>
    <dbReference type="NCBI Taxonomy" id="6573"/>
    <lineage>
        <taxon>Eukaryota</taxon>
        <taxon>Metazoa</taxon>
        <taxon>Spiralia</taxon>
        <taxon>Lophotrochozoa</taxon>
        <taxon>Mollusca</taxon>
        <taxon>Bivalvia</taxon>
        <taxon>Autobranchia</taxon>
        <taxon>Pteriomorphia</taxon>
        <taxon>Pectinida</taxon>
        <taxon>Pectinoidea</taxon>
        <taxon>Pectinidae</taxon>
        <taxon>Mizuhopecten</taxon>
    </lineage>
</organism>
<dbReference type="SUPFAM" id="SSF48403">
    <property type="entry name" value="Ankyrin repeat"/>
    <property type="match status" value="1"/>
</dbReference>
<dbReference type="STRING" id="6573.A0A210QA90"/>